<organism evidence="1 2">
    <name type="scientific">Rhododendron molle</name>
    <name type="common">Chinese azalea</name>
    <name type="synonym">Azalea mollis</name>
    <dbReference type="NCBI Taxonomy" id="49168"/>
    <lineage>
        <taxon>Eukaryota</taxon>
        <taxon>Viridiplantae</taxon>
        <taxon>Streptophyta</taxon>
        <taxon>Embryophyta</taxon>
        <taxon>Tracheophyta</taxon>
        <taxon>Spermatophyta</taxon>
        <taxon>Magnoliopsida</taxon>
        <taxon>eudicotyledons</taxon>
        <taxon>Gunneridae</taxon>
        <taxon>Pentapetalae</taxon>
        <taxon>asterids</taxon>
        <taxon>Ericales</taxon>
        <taxon>Ericaceae</taxon>
        <taxon>Ericoideae</taxon>
        <taxon>Rhodoreae</taxon>
        <taxon>Rhododendron</taxon>
    </lineage>
</organism>
<proteinExistence type="predicted"/>
<name>A0ACC0MG47_RHOML</name>
<evidence type="ECO:0000313" key="1">
    <source>
        <dbReference type="EMBL" id="KAI8539569.1"/>
    </source>
</evidence>
<gene>
    <name evidence="1" type="ORF">RHMOL_Rhmol09G0192900</name>
</gene>
<evidence type="ECO:0000313" key="2">
    <source>
        <dbReference type="Proteomes" id="UP001062846"/>
    </source>
</evidence>
<sequence>MEKCSGEKFNMETQEVVVKIWVDSMRDATAPELQKSRFDNEIKLLTNLDLKGHPNLVKLIGFCCETEHLGVVYELKPLDTLEKLILHDDFTWLARIKVALEFACLLECLHDQQLLHRSIGAAHIMIDQDFSPRLFDFAMLVGGGFGEIPSREYGFGCRGYVDPVISLTVYRIVELIVDMNMVKGKYYSRLYVIDMDPHFQALLPEIGFFSDSFHDRGVMCSEVKF</sequence>
<keyword evidence="2" id="KW-1185">Reference proteome</keyword>
<accession>A0ACC0MG47</accession>
<comment type="caution">
    <text evidence="1">The sequence shown here is derived from an EMBL/GenBank/DDBJ whole genome shotgun (WGS) entry which is preliminary data.</text>
</comment>
<protein>
    <submittedName>
        <fullName evidence="1">Uncharacterized protein</fullName>
    </submittedName>
</protein>
<reference evidence="1" key="1">
    <citation type="submission" date="2022-02" db="EMBL/GenBank/DDBJ databases">
        <title>Plant Genome Project.</title>
        <authorList>
            <person name="Zhang R.-G."/>
        </authorList>
    </citation>
    <scope>NUCLEOTIDE SEQUENCE</scope>
    <source>
        <strain evidence="1">AT1</strain>
    </source>
</reference>
<dbReference type="EMBL" id="CM046396">
    <property type="protein sequence ID" value="KAI8539569.1"/>
    <property type="molecule type" value="Genomic_DNA"/>
</dbReference>
<dbReference type="Proteomes" id="UP001062846">
    <property type="component" value="Chromosome 9"/>
</dbReference>